<organism evidence="1 2">
    <name type="scientific">Candidatus Kapaibacterium thiocyanatum</name>
    <dbReference type="NCBI Taxonomy" id="1895771"/>
    <lineage>
        <taxon>Bacteria</taxon>
        <taxon>Pseudomonadati</taxon>
        <taxon>Candidatus Kapaibacteriota</taxon>
        <taxon>Candidatus Kapaibacteriia</taxon>
        <taxon>Candidatus Kapaibacteriales</taxon>
        <taxon>Candidatus Kapaibacteriaceae</taxon>
        <taxon>Candidatus Kapaibacterium</taxon>
    </lineage>
</organism>
<name>A0A1M3L6S0_9BACT</name>
<proteinExistence type="predicted"/>
<comment type="caution">
    <text evidence="1">The sequence shown here is derived from an EMBL/GenBank/DDBJ whole genome shotgun (WGS) entry which is preliminary data.</text>
</comment>
<dbReference type="Proteomes" id="UP000184233">
    <property type="component" value="Unassembled WGS sequence"/>
</dbReference>
<sequence length="318" mass="34006">MISVCSLCLSLHSERIMFLRTILCCALLVAASTLSTAQLGGVSFLPKDCQSSIEQNVKQTAGDARTIAIMMAKVQTKVGPIDLDVKFDLATGKSPLWAYVLYSQQIDSTFIMPTVRVLSCMSIPLPAGLNLPLQQVGTMPVPDDYLQGTELVARLQTDVMYSTYHASYPDSTPDIVALAASILDIPGYPAGTPFWTLVFNRSGGTPAMTCLVHATNGEVRCVGEVPSSVAGDAERADARVAPNPAVDHAAVFLPQAWQGRHVAMDMIDELGNVRVITPDVVAFVPAIHFSTAGMASGHYTLRLRSGQEAISLPMIIAK</sequence>
<evidence type="ECO:0000313" key="2">
    <source>
        <dbReference type="Proteomes" id="UP000184233"/>
    </source>
</evidence>
<dbReference type="EMBL" id="MKVH01000002">
    <property type="protein sequence ID" value="OJX61273.1"/>
    <property type="molecule type" value="Genomic_DNA"/>
</dbReference>
<evidence type="ECO:0000313" key="1">
    <source>
        <dbReference type="EMBL" id="OJX61273.1"/>
    </source>
</evidence>
<accession>A0A1M3L6S0</accession>
<reference evidence="1 2" key="1">
    <citation type="submission" date="2016-09" db="EMBL/GenBank/DDBJ databases">
        <title>Genome-resolved meta-omics ties microbial dynamics to process performance in biotechnology for thiocyanate degradation.</title>
        <authorList>
            <person name="Kantor R.S."/>
            <person name="Huddy R.J."/>
            <person name="Iyer R."/>
            <person name="Thomas B.C."/>
            <person name="Brown C.T."/>
            <person name="Anantharaman K."/>
            <person name="Tringe S."/>
            <person name="Hettich R.L."/>
            <person name="Harrison S.T."/>
            <person name="Banfield J.F."/>
        </authorList>
    </citation>
    <scope>NUCLEOTIDE SEQUENCE [LARGE SCALE GENOMIC DNA]</scope>
    <source>
        <strain evidence="1">59-99</strain>
    </source>
</reference>
<dbReference type="STRING" id="1895771.BGO89_01455"/>
<gene>
    <name evidence="1" type="ORF">BGO89_01455</name>
</gene>
<protein>
    <submittedName>
        <fullName evidence="1">Uncharacterized protein</fullName>
    </submittedName>
</protein>
<dbReference type="AlphaFoldDB" id="A0A1M3L6S0"/>